<gene>
    <name evidence="1" type="ORF">SPMU_01070</name>
</gene>
<name>A0A245ZPY5_9SPHN</name>
<comment type="caution">
    <text evidence="1">The sequence shown here is derived from an EMBL/GenBank/DDBJ whole genome shotgun (WGS) entry which is preliminary data.</text>
</comment>
<dbReference type="RefSeq" id="WP_088330912.1">
    <property type="nucleotide sequence ID" value="NZ_NBBJ01000001.1"/>
</dbReference>
<organism evidence="1 2">
    <name type="scientific">Sphingomonas mucosissima</name>
    <dbReference type="NCBI Taxonomy" id="370959"/>
    <lineage>
        <taxon>Bacteria</taxon>
        <taxon>Pseudomonadati</taxon>
        <taxon>Pseudomonadota</taxon>
        <taxon>Alphaproteobacteria</taxon>
        <taxon>Sphingomonadales</taxon>
        <taxon>Sphingomonadaceae</taxon>
        <taxon>Sphingomonas</taxon>
    </lineage>
</organism>
<accession>A0A245ZPY5</accession>
<reference evidence="1 2" key="1">
    <citation type="submission" date="2017-03" db="EMBL/GenBank/DDBJ databases">
        <title>Genome sequence of Sphingomonas mucosissima DSM 17494.</title>
        <authorList>
            <person name="Poehlein A."/>
            <person name="Wuebbeler J.H."/>
            <person name="Steinbuechel A."/>
            <person name="Daniel R."/>
        </authorList>
    </citation>
    <scope>NUCLEOTIDE SEQUENCE [LARGE SCALE GENOMIC DNA]</scope>
    <source>
        <strain evidence="1 2">DSM 17494</strain>
    </source>
</reference>
<evidence type="ECO:0000313" key="1">
    <source>
        <dbReference type="EMBL" id="OWK31789.1"/>
    </source>
</evidence>
<proteinExistence type="predicted"/>
<evidence type="ECO:0000313" key="2">
    <source>
        <dbReference type="Proteomes" id="UP000197783"/>
    </source>
</evidence>
<keyword evidence="2" id="KW-1185">Reference proteome</keyword>
<dbReference type="AlphaFoldDB" id="A0A245ZPY5"/>
<dbReference type="Proteomes" id="UP000197783">
    <property type="component" value="Unassembled WGS sequence"/>
</dbReference>
<sequence>MYISDAAKLFEGLGSTTVTGEEVEAFRTWVNCRVLPAIFATGGYILNPDCAATALVSDMDRMPIPSEAGMMLTAIAQDDSPLRHSEGDAETSLDDFVDAWQDDLLAGSPEAEDEPFYTPGFFRLLRELGDHPAIRHLNEHVDTVLLPALFNSGLAERFDLAPTYGGDPAIRFV</sequence>
<dbReference type="EMBL" id="NBBJ01000001">
    <property type="protein sequence ID" value="OWK31789.1"/>
    <property type="molecule type" value="Genomic_DNA"/>
</dbReference>
<dbReference type="OrthoDB" id="9808959at2"/>
<protein>
    <submittedName>
        <fullName evidence="1">Uncharacterized protein</fullName>
    </submittedName>
</protein>